<dbReference type="HAMAP" id="MF_01877">
    <property type="entry name" value="16SrRNA_methyltr_I"/>
    <property type="match status" value="1"/>
</dbReference>
<proteinExistence type="inferred from homology"/>
<dbReference type="FunFam" id="3.40.1010.10:FF:000007">
    <property type="entry name" value="Ribosomal RNA small subunit methyltransferase I"/>
    <property type="match status" value="1"/>
</dbReference>
<keyword evidence="4 6" id="KW-0808">Transferase</keyword>
<comment type="similarity">
    <text evidence="6">Belongs to the methyltransferase superfamily. RsmI family.</text>
</comment>
<dbReference type="EC" id="2.1.1.198" evidence="6"/>
<dbReference type="PIRSF" id="PIRSF005917">
    <property type="entry name" value="MTase_YraL"/>
    <property type="match status" value="1"/>
</dbReference>
<dbReference type="InterPro" id="IPR008189">
    <property type="entry name" value="rRNA_ssu_MeTfrase_I"/>
</dbReference>
<dbReference type="NCBIfam" id="TIGR00096">
    <property type="entry name" value="16S rRNA (cytidine(1402)-2'-O)-methyltransferase"/>
    <property type="match status" value="1"/>
</dbReference>
<dbReference type="STRING" id="880072.Desac_0750"/>
<feature type="domain" description="Tetrapyrrole methylase" evidence="7">
    <location>
        <begin position="13"/>
        <end position="210"/>
    </location>
</feature>
<dbReference type="SUPFAM" id="SSF53790">
    <property type="entry name" value="Tetrapyrrole methylase"/>
    <property type="match status" value="1"/>
</dbReference>
<dbReference type="CDD" id="cd11648">
    <property type="entry name" value="RsmI"/>
    <property type="match status" value="1"/>
</dbReference>
<dbReference type="GO" id="GO:0005737">
    <property type="term" value="C:cytoplasm"/>
    <property type="evidence" value="ECO:0007669"/>
    <property type="project" value="UniProtKB-SubCell"/>
</dbReference>
<evidence type="ECO:0000256" key="6">
    <source>
        <dbReference type="HAMAP-Rule" id="MF_01877"/>
    </source>
</evidence>
<dbReference type="Gene3D" id="3.30.950.10">
    <property type="entry name" value="Methyltransferase, Cobalt-precorrin-4 Transmethylase, Domain 2"/>
    <property type="match status" value="1"/>
</dbReference>
<dbReference type="OrthoDB" id="9809084at2"/>
<evidence type="ECO:0000313" key="9">
    <source>
        <dbReference type="Proteomes" id="UP000000483"/>
    </source>
</evidence>
<comment type="function">
    <text evidence="6">Catalyzes the 2'-O-methylation of the ribose of cytidine 1402 (C1402) in 16S rRNA.</text>
</comment>
<dbReference type="PANTHER" id="PTHR46111">
    <property type="entry name" value="RIBOSOMAL RNA SMALL SUBUNIT METHYLTRANSFERASE I"/>
    <property type="match status" value="1"/>
</dbReference>
<protein>
    <recommendedName>
        <fullName evidence="6">Ribosomal RNA small subunit methyltransferase I</fullName>
        <ecNumber evidence="6">2.1.1.198</ecNumber>
    </recommendedName>
    <alternativeName>
        <fullName evidence="6">16S rRNA 2'-O-ribose C1402 methyltransferase</fullName>
    </alternativeName>
    <alternativeName>
        <fullName evidence="6">rRNA (cytidine-2'-O-)-methyltransferase RsmI</fullName>
    </alternativeName>
</protein>
<keyword evidence="9" id="KW-1185">Reference proteome</keyword>
<gene>
    <name evidence="6" type="primary">rsmI</name>
    <name evidence="8" type="ordered locus">Desac_0750</name>
</gene>
<dbReference type="KEGG" id="dao:Desac_0750"/>
<evidence type="ECO:0000313" key="8">
    <source>
        <dbReference type="EMBL" id="AEB08629.1"/>
    </source>
</evidence>
<sequence length="290" mass="31904">MKTSATEAAAKGRLYVVATPIGNLEDITLRGLRVLREVDLVAAEDTRQTRKLLSYYQISKPLVSYHTHNEAERGPELIHRLQEGMTVGLVSDAGTPGFSDPGAALVARAWGADIPVTAIPGPAAGIAALSMSGFTGDVAFIGFLPRQVKKRLEFFQQLAQEPRILIMYESPRRLGGTLQELCRTMGERQILVVRELTKLYEESWRGPLAAVTAELSSREIRGECALVLSRPEHLQKPTVDVKGYLLEAARTTRKRGRALALEAAEVLGVSRREAYQTYLALKAARQIPEE</sequence>
<dbReference type="InterPro" id="IPR014776">
    <property type="entry name" value="4pyrrole_Mease_sub2"/>
</dbReference>
<dbReference type="HOGENOM" id="CLU_044779_1_0_7"/>
<dbReference type="InterPro" id="IPR014777">
    <property type="entry name" value="4pyrrole_Mease_sub1"/>
</dbReference>
<name>F2NF74_DESAR</name>
<comment type="subcellular location">
    <subcellularLocation>
        <location evidence="6">Cytoplasm</location>
    </subcellularLocation>
</comment>
<dbReference type="InterPro" id="IPR000878">
    <property type="entry name" value="4pyrrol_Mease"/>
</dbReference>
<evidence type="ECO:0000256" key="5">
    <source>
        <dbReference type="ARBA" id="ARBA00022691"/>
    </source>
</evidence>
<dbReference type="EMBL" id="CP002629">
    <property type="protein sequence ID" value="AEB08629.1"/>
    <property type="molecule type" value="Genomic_DNA"/>
</dbReference>
<keyword evidence="2 6" id="KW-0698">rRNA processing</keyword>
<keyword evidence="3 6" id="KW-0489">Methyltransferase</keyword>
<dbReference type="GO" id="GO:0070677">
    <property type="term" value="F:rRNA (cytosine-2'-O-)-methyltransferase activity"/>
    <property type="evidence" value="ECO:0007669"/>
    <property type="project" value="UniProtKB-UniRule"/>
</dbReference>
<keyword evidence="1 6" id="KW-0963">Cytoplasm</keyword>
<reference evidence="9" key="2">
    <citation type="submission" date="2011-03" db="EMBL/GenBank/DDBJ databases">
        <title>The complete genome of Desulfobacca acetoxidans DSM 11109.</title>
        <authorList>
            <consortium name="US DOE Joint Genome Institute (JGI-PGF)"/>
            <person name="Lucas S."/>
            <person name="Copeland A."/>
            <person name="Lapidus A."/>
            <person name="Bruce D."/>
            <person name="Goodwin L."/>
            <person name="Pitluck S."/>
            <person name="Peters L."/>
            <person name="Kyrpides N."/>
            <person name="Mavromatis K."/>
            <person name="Ivanova N."/>
            <person name="Ovchinnikova G."/>
            <person name="Teshima H."/>
            <person name="Detter J.C."/>
            <person name="Han C."/>
            <person name="Land M."/>
            <person name="Hauser L."/>
            <person name="Markowitz V."/>
            <person name="Cheng J.-F."/>
            <person name="Hugenholtz P."/>
            <person name="Woyke T."/>
            <person name="Wu D."/>
            <person name="Spring S."/>
            <person name="Schueler E."/>
            <person name="Brambilla E."/>
            <person name="Klenk H.-P."/>
            <person name="Eisen J.A."/>
        </authorList>
    </citation>
    <scope>NUCLEOTIDE SEQUENCE [LARGE SCALE GENOMIC DNA]</scope>
    <source>
        <strain evidence="9">ATCC 700848 / DSM 11109 / ASRB2</strain>
    </source>
</reference>
<keyword evidence="5 6" id="KW-0949">S-adenosyl-L-methionine</keyword>
<evidence type="ECO:0000259" key="7">
    <source>
        <dbReference type="Pfam" id="PF00590"/>
    </source>
</evidence>
<evidence type="ECO:0000256" key="2">
    <source>
        <dbReference type="ARBA" id="ARBA00022552"/>
    </source>
</evidence>
<dbReference type="Pfam" id="PF00590">
    <property type="entry name" value="TP_methylase"/>
    <property type="match status" value="1"/>
</dbReference>
<dbReference type="Proteomes" id="UP000000483">
    <property type="component" value="Chromosome"/>
</dbReference>
<dbReference type="PANTHER" id="PTHR46111:SF1">
    <property type="entry name" value="RIBOSOMAL RNA SMALL SUBUNIT METHYLTRANSFERASE I"/>
    <property type="match status" value="1"/>
</dbReference>
<dbReference type="InterPro" id="IPR035996">
    <property type="entry name" value="4pyrrol_Methylase_sf"/>
</dbReference>
<evidence type="ECO:0000256" key="4">
    <source>
        <dbReference type="ARBA" id="ARBA00022679"/>
    </source>
</evidence>
<reference evidence="8 9" key="1">
    <citation type="journal article" date="2011" name="Stand. Genomic Sci.">
        <title>Complete genome sequence of the acetate-degrading sulfate reducer Desulfobacca acetoxidans type strain (ASRB2).</title>
        <authorList>
            <person name="Goker M."/>
            <person name="Teshima H."/>
            <person name="Lapidus A."/>
            <person name="Nolan M."/>
            <person name="Lucas S."/>
            <person name="Hammon N."/>
            <person name="Deshpande S."/>
            <person name="Cheng J.F."/>
            <person name="Tapia R."/>
            <person name="Han C."/>
            <person name="Goodwin L."/>
            <person name="Pitluck S."/>
            <person name="Huntemann M."/>
            <person name="Liolios K."/>
            <person name="Ivanova N."/>
            <person name="Pagani I."/>
            <person name="Mavromatis K."/>
            <person name="Ovchinikova G."/>
            <person name="Pati A."/>
            <person name="Chen A."/>
            <person name="Palaniappan K."/>
            <person name="Land M."/>
            <person name="Hauser L."/>
            <person name="Brambilla E.M."/>
            <person name="Rohde M."/>
            <person name="Spring S."/>
            <person name="Detter J.C."/>
            <person name="Woyke T."/>
            <person name="Bristow J."/>
            <person name="Eisen J.A."/>
            <person name="Markowitz V."/>
            <person name="Hugenholtz P."/>
            <person name="Kyrpides N.C."/>
            <person name="Klenk H.P."/>
        </authorList>
    </citation>
    <scope>NUCLEOTIDE SEQUENCE [LARGE SCALE GENOMIC DNA]</scope>
    <source>
        <strain evidence="9">ATCC 700848 / DSM 11109 / ASRB2</strain>
    </source>
</reference>
<accession>F2NF74</accession>
<dbReference type="eggNOG" id="COG0313">
    <property type="taxonomic scope" value="Bacteria"/>
</dbReference>
<evidence type="ECO:0000256" key="3">
    <source>
        <dbReference type="ARBA" id="ARBA00022603"/>
    </source>
</evidence>
<organism evidence="8 9">
    <name type="scientific">Desulfobacca acetoxidans (strain ATCC 700848 / DSM 11109 / ASRB2)</name>
    <dbReference type="NCBI Taxonomy" id="880072"/>
    <lineage>
        <taxon>Bacteria</taxon>
        <taxon>Pseudomonadati</taxon>
        <taxon>Thermodesulfobacteriota</taxon>
        <taxon>Desulfobaccia</taxon>
        <taxon>Desulfobaccales</taxon>
        <taxon>Desulfobaccaceae</taxon>
        <taxon>Desulfobacca</taxon>
    </lineage>
</organism>
<dbReference type="Gene3D" id="3.40.1010.10">
    <property type="entry name" value="Cobalt-precorrin-4 Transmethylase, Domain 1"/>
    <property type="match status" value="1"/>
</dbReference>
<dbReference type="RefSeq" id="WP_013705742.1">
    <property type="nucleotide sequence ID" value="NC_015388.1"/>
</dbReference>
<comment type="catalytic activity">
    <reaction evidence="6">
        <text>cytidine(1402) in 16S rRNA + S-adenosyl-L-methionine = 2'-O-methylcytidine(1402) in 16S rRNA + S-adenosyl-L-homocysteine + H(+)</text>
        <dbReference type="Rhea" id="RHEA:42924"/>
        <dbReference type="Rhea" id="RHEA-COMP:10285"/>
        <dbReference type="Rhea" id="RHEA-COMP:10286"/>
        <dbReference type="ChEBI" id="CHEBI:15378"/>
        <dbReference type="ChEBI" id="CHEBI:57856"/>
        <dbReference type="ChEBI" id="CHEBI:59789"/>
        <dbReference type="ChEBI" id="CHEBI:74495"/>
        <dbReference type="ChEBI" id="CHEBI:82748"/>
        <dbReference type="EC" id="2.1.1.198"/>
    </reaction>
</comment>
<evidence type="ECO:0000256" key="1">
    <source>
        <dbReference type="ARBA" id="ARBA00022490"/>
    </source>
</evidence>
<dbReference type="AlphaFoldDB" id="F2NF74"/>